<keyword evidence="2" id="KW-1185">Reference proteome</keyword>
<dbReference type="STRING" id="1569628.A0A316UXQ3"/>
<dbReference type="Gene3D" id="2.40.180.10">
    <property type="entry name" value="Catalase core domain"/>
    <property type="match status" value="1"/>
</dbReference>
<dbReference type="OrthoDB" id="3358373at2759"/>
<dbReference type="AlphaFoldDB" id="A0A316UXQ3"/>
<proteinExistence type="predicted"/>
<dbReference type="PANTHER" id="PTHR36195">
    <property type="entry name" value="DOMAIN PROTEIN, PUTATIVE (AFU_ORTHOLOGUE AFUA_5G01990)-RELATED-RELATED"/>
    <property type="match status" value="1"/>
</dbReference>
<organism evidence="1 2">
    <name type="scientific">Jaminaea rosea</name>
    <dbReference type="NCBI Taxonomy" id="1569628"/>
    <lineage>
        <taxon>Eukaryota</taxon>
        <taxon>Fungi</taxon>
        <taxon>Dikarya</taxon>
        <taxon>Basidiomycota</taxon>
        <taxon>Ustilaginomycotina</taxon>
        <taxon>Exobasidiomycetes</taxon>
        <taxon>Microstromatales</taxon>
        <taxon>Microstromatales incertae sedis</taxon>
        <taxon>Jaminaea</taxon>
    </lineage>
</organism>
<dbReference type="GO" id="GO:0020037">
    <property type="term" value="F:heme binding"/>
    <property type="evidence" value="ECO:0007669"/>
    <property type="project" value="InterPro"/>
</dbReference>
<dbReference type="RefSeq" id="XP_025364701.1">
    <property type="nucleotide sequence ID" value="XM_025508687.1"/>
</dbReference>
<protein>
    <submittedName>
        <fullName evidence="1">Heme-dependent catalase</fullName>
    </submittedName>
</protein>
<dbReference type="EMBL" id="KZ819662">
    <property type="protein sequence ID" value="PWN30089.1"/>
    <property type="molecule type" value="Genomic_DNA"/>
</dbReference>
<dbReference type="PANTHER" id="PTHR36195:SF4">
    <property type="entry name" value="DOMAIN PROTEIN, PUTATIVE (AFU_ORTHOLOGUE AFUA_5G01990)-RELATED"/>
    <property type="match status" value="1"/>
</dbReference>
<evidence type="ECO:0000313" key="2">
    <source>
        <dbReference type="Proteomes" id="UP000245884"/>
    </source>
</evidence>
<dbReference type="GeneID" id="37030510"/>
<gene>
    <name evidence="1" type="ORF">BDZ90DRAFT_266065</name>
</gene>
<dbReference type="Proteomes" id="UP000245884">
    <property type="component" value="Unassembled WGS sequence"/>
</dbReference>
<dbReference type="SUPFAM" id="SSF56634">
    <property type="entry name" value="Heme-dependent catalase-like"/>
    <property type="match status" value="1"/>
</dbReference>
<name>A0A316UXQ3_9BASI</name>
<evidence type="ECO:0000313" key="1">
    <source>
        <dbReference type="EMBL" id="PWN30089.1"/>
    </source>
</evidence>
<dbReference type="InterPro" id="IPR020835">
    <property type="entry name" value="Catalase_sf"/>
</dbReference>
<reference evidence="1 2" key="1">
    <citation type="journal article" date="2018" name="Mol. Biol. Evol.">
        <title>Broad Genomic Sampling Reveals a Smut Pathogenic Ancestry of the Fungal Clade Ustilaginomycotina.</title>
        <authorList>
            <person name="Kijpornyongpan T."/>
            <person name="Mondo S.J."/>
            <person name="Barry K."/>
            <person name="Sandor L."/>
            <person name="Lee J."/>
            <person name="Lipzen A."/>
            <person name="Pangilinan J."/>
            <person name="LaButti K."/>
            <person name="Hainaut M."/>
            <person name="Henrissat B."/>
            <person name="Grigoriev I.V."/>
            <person name="Spatafora J.W."/>
            <person name="Aime M.C."/>
        </authorList>
    </citation>
    <scope>NUCLEOTIDE SEQUENCE [LARGE SCALE GENOMIC DNA]</scope>
    <source>
        <strain evidence="1 2">MCA 5214</strain>
    </source>
</reference>
<sequence>MSSGKYVKWDEPKVEHGAGPEEDALIHEIEQQINTCQNAVWAESRHAYSGTHVKSHAFLKGEFEILSGLPTELAQGMFAKPGKHNAAMRFSTETTAMIDDRVRQPRGIGLKVFEVEGEKLRNDGVDPKTQDFEFNSCPVLELANARTCRDIIALRLKHGGCPADLDGALKKRDDYEVQDGRNHIPAVNLLGQRQYGQAAFRWGDYVAKYALIPSPSQVSDKELSDKDSGHAFSEQLRNHFAKNGAEWDFQVQLLERSFFEKEPECVEDARINWPQKEYPFVTVAKLRIPAQESMMPARRVFWEDRLRLNPWDGLKVHLPLGSINRVRKGVYRASAVHRRKLNATFAVDCTSIDDIPDEKPIDEELKKAGVPIMA</sequence>
<accession>A0A316UXQ3</accession>